<evidence type="ECO:0000256" key="2">
    <source>
        <dbReference type="ARBA" id="ARBA00022723"/>
    </source>
</evidence>
<dbReference type="Gene3D" id="1.20.120.50">
    <property type="entry name" value="Hemerythrin-like"/>
    <property type="match status" value="1"/>
</dbReference>
<name>A0A0E3SHC4_9EURY</name>
<dbReference type="SUPFAM" id="SSF47188">
    <property type="entry name" value="Hemerythrin-like"/>
    <property type="match status" value="1"/>
</dbReference>
<evidence type="ECO:0000259" key="4">
    <source>
        <dbReference type="Pfam" id="PF01814"/>
    </source>
</evidence>
<keyword evidence="2" id="KW-0479">Metal-binding</keyword>
<dbReference type="PROSITE" id="PS00550">
    <property type="entry name" value="HEMERYTHRINS"/>
    <property type="match status" value="1"/>
</dbReference>
<dbReference type="PANTHER" id="PTHR37164:SF1">
    <property type="entry name" value="BACTERIOHEMERYTHRIN"/>
    <property type="match status" value="1"/>
</dbReference>
<dbReference type="InterPro" id="IPR016131">
    <property type="entry name" value="Haemerythrin_Fe_BS"/>
</dbReference>
<evidence type="ECO:0000313" key="5">
    <source>
        <dbReference type="EMBL" id="AKB79857.1"/>
    </source>
</evidence>
<dbReference type="EMBL" id="CP009516">
    <property type="protein sequence ID" value="AKB79857.1"/>
    <property type="molecule type" value="Genomic_DNA"/>
</dbReference>
<dbReference type="Proteomes" id="UP000033101">
    <property type="component" value="Chromosome"/>
</dbReference>
<keyword evidence="6" id="KW-1185">Reference proteome</keyword>
<dbReference type="KEGG" id="mhor:MSHOH_3374"/>
<sequence length="124" mass="14583">MKVVEIDTQHKKLVEIINRLYDAMKVGKSKDVMGEILNNLISYTATHFKTEEKYFDLYSYPEKETHKAEHEKFVETVTKFKENFDSGNAIISIEVMNFLKDWLTNHINGTDKKYTKCFNDHGLK</sequence>
<dbReference type="InterPro" id="IPR035938">
    <property type="entry name" value="Hemerythrin-like_sf"/>
</dbReference>
<dbReference type="Pfam" id="PF01814">
    <property type="entry name" value="Hemerythrin"/>
    <property type="match status" value="1"/>
</dbReference>
<accession>A0A0E3SHC4</accession>
<dbReference type="InterPro" id="IPR012312">
    <property type="entry name" value="Hemerythrin-like"/>
</dbReference>
<dbReference type="InterPro" id="IPR050669">
    <property type="entry name" value="Hemerythrin"/>
</dbReference>
<comment type="similarity">
    <text evidence="1">Belongs to the hemerythrin family.</text>
</comment>
<dbReference type="GO" id="GO:0046872">
    <property type="term" value="F:metal ion binding"/>
    <property type="evidence" value="ECO:0007669"/>
    <property type="project" value="UniProtKB-KW"/>
</dbReference>
<dbReference type="PATRIC" id="fig|1434110.4.peg.4329"/>
<dbReference type="CDD" id="cd12107">
    <property type="entry name" value="Hemerythrin"/>
    <property type="match status" value="1"/>
</dbReference>
<evidence type="ECO:0000256" key="1">
    <source>
        <dbReference type="ARBA" id="ARBA00010587"/>
    </source>
</evidence>
<proteinExistence type="inferred from homology"/>
<feature type="domain" description="Hemerythrin-like" evidence="4">
    <location>
        <begin position="4"/>
        <end position="114"/>
    </location>
</feature>
<dbReference type="HOGENOM" id="CLU_086902_3_1_2"/>
<reference evidence="5 6" key="1">
    <citation type="submission" date="2014-07" db="EMBL/GenBank/DDBJ databases">
        <title>Methanogenic archaea and the global carbon cycle.</title>
        <authorList>
            <person name="Henriksen J.R."/>
            <person name="Luke J."/>
            <person name="Reinhart S."/>
            <person name="Benedict M.N."/>
            <person name="Youngblut N.D."/>
            <person name="Metcalf M.E."/>
            <person name="Whitaker R.J."/>
            <person name="Metcalf W.W."/>
        </authorList>
    </citation>
    <scope>NUCLEOTIDE SEQUENCE [LARGE SCALE GENOMIC DNA]</scope>
    <source>
        <strain evidence="5 6">HB-1</strain>
    </source>
</reference>
<dbReference type="STRING" id="1434110.MSHOH_3374"/>
<dbReference type="NCBIfam" id="NF033749">
    <property type="entry name" value="bact_hemeryth"/>
    <property type="match status" value="1"/>
</dbReference>
<dbReference type="NCBIfam" id="TIGR02481">
    <property type="entry name" value="hemeryth_dom"/>
    <property type="match status" value="1"/>
</dbReference>
<gene>
    <name evidence="5" type="ORF">MSHOH_3374</name>
</gene>
<organism evidence="5 6">
    <name type="scientific">Methanosarcina horonobensis HB-1 = JCM 15518</name>
    <dbReference type="NCBI Taxonomy" id="1434110"/>
    <lineage>
        <taxon>Archaea</taxon>
        <taxon>Methanobacteriati</taxon>
        <taxon>Methanobacteriota</taxon>
        <taxon>Stenosarchaea group</taxon>
        <taxon>Methanomicrobia</taxon>
        <taxon>Methanosarcinales</taxon>
        <taxon>Methanosarcinaceae</taxon>
        <taxon>Methanosarcina</taxon>
    </lineage>
</organism>
<evidence type="ECO:0000313" key="6">
    <source>
        <dbReference type="Proteomes" id="UP000033101"/>
    </source>
</evidence>
<dbReference type="PANTHER" id="PTHR37164">
    <property type="entry name" value="BACTERIOHEMERYTHRIN"/>
    <property type="match status" value="1"/>
</dbReference>
<dbReference type="InterPro" id="IPR012827">
    <property type="entry name" value="Hemerythrin_metal-bd"/>
</dbReference>
<keyword evidence="3" id="KW-0408">Iron</keyword>
<dbReference type="AlphaFoldDB" id="A0A0E3SHC4"/>
<protein>
    <submittedName>
        <fullName evidence="5">Hemerythrin</fullName>
    </submittedName>
</protein>
<evidence type="ECO:0000256" key="3">
    <source>
        <dbReference type="ARBA" id="ARBA00023004"/>
    </source>
</evidence>